<sequence>MCISTFHKMLMMSFISVSSNSTRIKRLLMPTAARRIFTCGAKRWRNMLFLGVRRIWWGRECCTMAEMSGRGRRKAKIF</sequence>
<dbReference type="EMBL" id="AP009044">
    <property type="protein sequence ID" value="BAF53752.1"/>
    <property type="molecule type" value="Genomic_DNA"/>
</dbReference>
<reference evidence="1" key="1">
    <citation type="journal article" date="2007" name="Microbiology">
        <title>Comparative analysis of the Corynebacterium glutamicum group and complete genome sequence of strain R.</title>
        <authorList>
            <person name="Yukawa H."/>
            <person name="Omumasaba C.A."/>
            <person name="Nonaka H."/>
            <person name="Kos P."/>
            <person name="Okai N."/>
            <person name="Suzuki N."/>
            <person name="Suda M."/>
            <person name="Tsuge Y."/>
            <person name="Watanabe J."/>
            <person name="Ikeda Y."/>
            <person name="Vertes A.A."/>
            <person name="Inui M."/>
        </authorList>
    </citation>
    <scope>NUCLEOTIDE SEQUENCE</scope>
    <source>
        <strain evidence="1">R</strain>
    </source>
</reference>
<dbReference type="Proteomes" id="UP000006698">
    <property type="component" value="Chromosome"/>
</dbReference>
<organism evidence="1">
    <name type="scientific">Corynebacterium glutamicum (strain R)</name>
    <dbReference type="NCBI Taxonomy" id="340322"/>
    <lineage>
        <taxon>Bacteria</taxon>
        <taxon>Bacillati</taxon>
        <taxon>Actinomycetota</taxon>
        <taxon>Actinomycetes</taxon>
        <taxon>Mycobacteriales</taxon>
        <taxon>Corynebacteriaceae</taxon>
        <taxon>Corynebacterium</taxon>
    </lineage>
</organism>
<name>A0AB72V8Z8_CORGB</name>
<proteinExistence type="predicted"/>
<evidence type="ECO:0008006" key="2">
    <source>
        <dbReference type="Google" id="ProtNLM"/>
    </source>
</evidence>
<gene>
    <name evidence="1" type="ordered locus">cgR_0780</name>
</gene>
<accession>A0AB72V8Z8</accession>
<evidence type="ECO:0000313" key="1">
    <source>
        <dbReference type="EMBL" id="BAF53752.1"/>
    </source>
</evidence>
<dbReference type="AlphaFoldDB" id="A0AB72V8Z8"/>
<dbReference type="KEGG" id="cgt:cgR_0780"/>
<protein>
    <recommendedName>
        <fullName evidence="2">Secreted protein</fullName>
    </recommendedName>
</protein>